<keyword evidence="2" id="KW-1185">Reference proteome</keyword>
<reference evidence="2" key="1">
    <citation type="journal article" date="2019" name="Int. J. Syst. Evol. Microbiol.">
        <title>The Global Catalogue of Microorganisms (GCM) 10K type strain sequencing project: providing services to taxonomists for standard genome sequencing and annotation.</title>
        <authorList>
            <consortium name="The Broad Institute Genomics Platform"/>
            <consortium name="The Broad Institute Genome Sequencing Center for Infectious Disease"/>
            <person name="Wu L."/>
            <person name="Ma J."/>
        </authorList>
    </citation>
    <scope>NUCLEOTIDE SEQUENCE [LARGE SCALE GENOMIC DNA]</scope>
    <source>
        <strain evidence="2">KCTC 33575</strain>
    </source>
</reference>
<evidence type="ECO:0000313" key="1">
    <source>
        <dbReference type="EMBL" id="MFD2831125.1"/>
    </source>
</evidence>
<dbReference type="Pfam" id="PF05988">
    <property type="entry name" value="DUF899"/>
    <property type="match status" value="1"/>
</dbReference>
<accession>A0ABW5WWD7</accession>
<organism evidence="1 2">
    <name type="scientific">Corticicoccus populi</name>
    <dbReference type="NCBI Taxonomy" id="1812821"/>
    <lineage>
        <taxon>Bacteria</taxon>
        <taxon>Bacillati</taxon>
        <taxon>Bacillota</taxon>
        <taxon>Bacilli</taxon>
        <taxon>Bacillales</taxon>
        <taxon>Staphylococcaceae</taxon>
        <taxon>Corticicoccus</taxon>
    </lineage>
</organism>
<proteinExistence type="predicted"/>
<dbReference type="Proteomes" id="UP001597519">
    <property type="component" value="Unassembled WGS sequence"/>
</dbReference>
<dbReference type="InterPro" id="IPR010296">
    <property type="entry name" value="DUF899_thioredox"/>
</dbReference>
<dbReference type="EMBL" id="JBHUOQ010000004">
    <property type="protein sequence ID" value="MFD2831125.1"/>
    <property type="molecule type" value="Genomic_DNA"/>
</dbReference>
<sequence>MVKNHMNQELPEVVSEEVWKKERIELLEKEKAFTKAKDELNTMRRMLPMVEVEKDYTFDGPDGKVHLGDLFQGRPQLIVQHFMFDPEWDAGCPACSLAADNIGHLSHLHARNTSLVLISRAPFEKLERYKKRMGWSMPWYSSFESEFNYDYHATLDEAVRPFEYNYADKETHREKGFVLEEGQSIEVPGFSVFLREGDKIFHTYSTYARGADILLGTFNYLDLTAFGRQEDWEKPEGRSDGRGSTWLHRHDEYSGHEKNDCCH</sequence>
<comment type="caution">
    <text evidence="1">The sequence shown here is derived from an EMBL/GenBank/DDBJ whole genome shotgun (WGS) entry which is preliminary data.</text>
</comment>
<gene>
    <name evidence="1" type="ORF">ACFSX4_11685</name>
</gene>
<evidence type="ECO:0000313" key="2">
    <source>
        <dbReference type="Proteomes" id="UP001597519"/>
    </source>
</evidence>
<dbReference type="RefSeq" id="WP_377775051.1">
    <property type="nucleotide sequence ID" value="NZ_JBHUOQ010000004.1"/>
</dbReference>
<protein>
    <submittedName>
        <fullName evidence="1">DUF899 domain-containing protein</fullName>
    </submittedName>
</protein>
<dbReference type="SUPFAM" id="SSF52833">
    <property type="entry name" value="Thioredoxin-like"/>
    <property type="match status" value="1"/>
</dbReference>
<name>A0ABW5WWD7_9STAP</name>
<dbReference type="InterPro" id="IPR036249">
    <property type="entry name" value="Thioredoxin-like_sf"/>
</dbReference>